<dbReference type="STRING" id="49012.A0A0F7SB79"/>
<name>A0A0F7SB79_9BASI</name>
<evidence type="ECO:0000313" key="9">
    <source>
        <dbReference type="EMBL" id="CDS82310.1"/>
    </source>
</evidence>
<keyword evidence="2" id="KW-0813">Transport</keyword>
<dbReference type="OrthoDB" id="2261376at2759"/>
<reference evidence="11" key="3">
    <citation type="submission" date="2014-06" db="EMBL/GenBank/DDBJ databases">
        <authorList>
            <person name="Berkman P.J."/>
        </authorList>
    </citation>
    <scope>NUCLEOTIDE SEQUENCE [LARGE SCALE GENOMIC DNA]</scope>
</reference>
<dbReference type="EMBL" id="CCFA01002860">
    <property type="protein sequence ID" value="CDW98135.1"/>
    <property type="molecule type" value="Genomic_DNA"/>
</dbReference>
<evidence type="ECO:0000256" key="1">
    <source>
        <dbReference type="ARBA" id="ARBA00004141"/>
    </source>
</evidence>
<dbReference type="GO" id="GO:0046943">
    <property type="term" value="F:carboxylic acid transmembrane transporter activity"/>
    <property type="evidence" value="ECO:0007669"/>
    <property type="project" value="TreeGrafter"/>
</dbReference>
<evidence type="ECO:0000313" key="11">
    <source>
        <dbReference type="Proteomes" id="UP000242770"/>
    </source>
</evidence>
<dbReference type="PROSITE" id="PS50850">
    <property type="entry name" value="MFS"/>
    <property type="match status" value="1"/>
</dbReference>
<evidence type="ECO:0000256" key="2">
    <source>
        <dbReference type="ARBA" id="ARBA00022448"/>
    </source>
</evidence>
<dbReference type="EMBL" id="LK056665">
    <property type="protein sequence ID" value="CDS82310.1"/>
    <property type="molecule type" value="Genomic_DNA"/>
</dbReference>
<feature type="compositionally biased region" description="Basic and acidic residues" evidence="6">
    <location>
        <begin position="510"/>
        <end position="530"/>
    </location>
</feature>
<accession>A0A0F7SB79</accession>
<feature type="transmembrane region" description="Helical" evidence="7">
    <location>
        <begin position="449"/>
        <end position="467"/>
    </location>
</feature>
<comment type="subcellular location">
    <subcellularLocation>
        <location evidence="1">Membrane</location>
        <topology evidence="1">Multi-pass membrane protein</topology>
    </subcellularLocation>
</comment>
<keyword evidence="11" id="KW-1185">Reference proteome</keyword>
<keyword evidence="4 7" id="KW-1133">Transmembrane helix</keyword>
<feature type="domain" description="Major facilitator superfamily (MFS) profile" evidence="8">
    <location>
        <begin position="47"/>
        <end position="471"/>
    </location>
</feature>
<dbReference type="PANTHER" id="PTHR23508">
    <property type="entry name" value="CARBOXYLIC ACID TRANSPORTER PROTEIN HOMOLOG"/>
    <property type="match status" value="1"/>
</dbReference>
<feature type="transmembrane region" description="Helical" evidence="7">
    <location>
        <begin position="89"/>
        <end position="108"/>
    </location>
</feature>
<feature type="transmembrane region" description="Helical" evidence="7">
    <location>
        <begin position="316"/>
        <end position="337"/>
    </location>
</feature>
<proteinExistence type="predicted"/>
<dbReference type="Gene3D" id="1.20.1250.20">
    <property type="entry name" value="MFS general substrate transporter like domains"/>
    <property type="match status" value="1"/>
</dbReference>
<keyword evidence="5 7" id="KW-0472">Membrane</keyword>
<dbReference type="InterPro" id="IPR036259">
    <property type="entry name" value="MFS_trans_sf"/>
</dbReference>
<dbReference type="FunFam" id="1.20.1250.20:FF:000140">
    <property type="entry name" value="Putative MFS phospholipid transporter"/>
    <property type="match status" value="1"/>
</dbReference>
<evidence type="ECO:0000313" key="10">
    <source>
        <dbReference type="EMBL" id="CDW98135.1"/>
    </source>
</evidence>
<evidence type="ECO:0000256" key="4">
    <source>
        <dbReference type="ARBA" id="ARBA00022989"/>
    </source>
</evidence>
<keyword evidence="3 7" id="KW-0812">Transmembrane</keyword>
<dbReference type="InterPro" id="IPR011701">
    <property type="entry name" value="MFS"/>
</dbReference>
<reference evidence="9" key="1">
    <citation type="submission" date="2014-06" db="EMBL/GenBank/DDBJ databases">
        <authorList>
            <person name="Ju J."/>
            <person name="Zhang J."/>
        </authorList>
    </citation>
    <scope>NUCLEOTIDE SEQUENCE</scope>
    <source>
        <strain evidence="9">SscI8</strain>
    </source>
</reference>
<gene>
    <name evidence="10" type="primary">SSCI48060.1</name>
    <name evidence="9" type="ORF">SPSC_03129</name>
</gene>
<organism evidence="10 11">
    <name type="scientific">Sporisorium scitamineum</name>
    <dbReference type="NCBI Taxonomy" id="49012"/>
    <lineage>
        <taxon>Eukaryota</taxon>
        <taxon>Fungi</taxon>
        <taxon>Dikarya</taxon>
        <taxon>Basidiomycota</taxon>
        <taxon>Ustilaginomycotina</taxon>
        <taxon>Ustilaginomycetes</taxon>
        <taxon>Ustilaginales</taxon>
        <taxon>Ustilaginaceae</taxon>
        <taxon>Sporisorium</taxon>
    </lineage>
</organism>
<protein>
    <submittedName>
        <fullName evidence="9">Related to GIT1-Glycerophosphoinositol transporter also able to mediate low-affinity phosphate transport</fullName>
    </submittedName>
</protein>
<sequence>MADIQQARPEDTSPAGEKIVQPSSSSSSYDAPAQPITQKSRLGAVGLIFACGAALFSDGYVNAASGPALTVLSYIYPDYPGFSQFESRFSSLVFAGTVFGMLLFGFLVDRIGRRHGMWFASIWLTLWSVLIAGAWGAGGSVGGLFAALSAYRFIMGIAIGAEYPSGSVAASENTEGEGVNKGRQQMYFIIATNTMIDLGFVVAVLVAYILLLIFGMNHLQWVWRLTLGLGAIPPLLVFFFRMGMHEPEHFRKNAIKKNVPYWLIFKRYWVRLLAVCLAWFAYDYVSYPSGIYSSIIIKQLNPTEGASDYTVLKRSLAYSTALNCFYLPGTIAGALVADRLGPRYTMIIGLLCQAAFAFAMGGAFGSIRDSLGRVVVLFGLFLAFGEFGPGNNLGLLASKACGPAAVRGTFYGIAAAIGKVGAFSGSYAYPQIQADLGTPNDNIYYAGPFYIAGGLAIFSAVITFLFIPNIGQDSMKKEDEEFRQYLADNGYDVSQMGFVNADHPVNSEEGAARMHSNNDSDSVEKKEKSNEPVVTSAPVN</sequence>
<evidence type="ECO:0000259" key="8">
    <source>
        <dbReference type="PROSITE" id="PS50850"/>
    </source>
</evidence>
<feature type="transmembrane region" description="Helical" evidence="7">
    <location>
        <begin position="409"/>
        <end position="429"/>
    </location>
</feature>
<evidence type="ECO:0000256" key="3">
    <source>
        <dbReference type="ARBA" id="ARBA00022692"/>
    </source>
</evidence>
<dbReference type="InterPro" id="IPR020846">
    <property type="entry name" value="MFS_dom"/>
</dbReference>
<feature type="transmembrane region" description="Helical" evidence="7">
    <location>
        <begin position="370"/>
        <end position="388"/>
    </location>
</feature>
<dbReference type="PANTHER" id="PTHR23508:SF10">
    <property type="entry name" value="CARBOXYLIC ACID TRANSPORTER PROTEIN HOMOLOG"/>
    <property type="match status" value="1"/>
</dbReference>
<evidence type="ECO:0000256" key="7">
    <source>
        <dbReference type="SAM" id="Phobius"/>
    </source>
</evidence>
<feature type="region of interest" description="Disordered" evidence="6">
    <location>
        <begin position="1"/>
        <end position="33"/>
    </location>
</feature>
<feature type="transmembrane region" description="Helical" evidence="7">
    <location>
        <begin position="221"/>
        <end position="240"/>
    </location>
</feature>
<evidence type="ECO:0000256" key="5">
    <source>
        <dbReference type="ARBA" id="ARBA00023136"/>
    </source>
</evidence>
<feature type="transmembrane region" description="Helical" evidence="7">
    <location>
        <begin position="186"/>
        <end position="215"/>
    </location>
</feature>
<feature type="transmembrane region" description="Helical" evidence="7">
    <location>
        <begin position="120"/>
        <end position="138"/>
    </location>
</feature>
<dbReference type="AlphaFoldDB" id="A0A0F7SB79"/>
<feature type="transmembrane region" description="Helical" evidence="7">
    <location>
        <begin position="344"/>
        <end position="364"/>
    </location>
</feature>
<dbReference type="SUPFAM" id="SSF103473">
    <property type="entry name" value="MFS general substrate transporter"/>
    <property type="match status" value="1"/>
</dbReference>
<evidence type="ECO:0000256" key="6">
    <source>
        <dbReference type="SAM" id="MobiDB-lite"/>
    </source>
</evidence>
<dbReference type="Pfam" id="PF07690">
    <property type="entry name" value="MFS_1"/>
    <property type="match status" value="1"/>
</dbReference>
<feature type="transmembrane region" description="Helical" evidence="7">
    <location>
        <begin position="261"/>
        <end position="282"/>
    </location>
</feature>
<feature type="region of interest" description="Disordered" evidence="6">
    <location>
        <begin position="501"/>
        <end position="540"/>
    </location>
</feature>
<dbReference type="GO" id="GO:0005886">
    <property type="term" value="C:plasma membrane"/>
    <property type="evidence" value="ECO:0007669"/>
    <property type="project" value="TreeGrafter"/>
</dbReference>
<dbReference type="Proteomes" id="UP000242770">
    <property type="component" value="Unassembled WGS sequence"/>
</dbReference>
<reference evidence="10" key="2">
    <citation type="submission" date="2014-06" db="EMBL/GenBank/DDBJ databases">
        <authorList>
            <person name="Berkman J.Paul."/>
        </authorList>
    </citation>
    <scope>NUCLEOTIDE SEQUENCE [LARGE SCALE GENOMIC DNA]</scope>
</reference>